<dbReference type="PANTHER" id="PTHR36169">
    <property type="entry name" value="ETHANOLAMINE UTILIZATION PROTEIN EUTQ"/>
    <property type="match status" value="1"/>
</dbReference>
<evidence type="ECO:0000313" key="1">
    <source>
        <dbReference type="EMBL" id="KMY50277.1"/>
    </source>
</evidence>
<dbReference type="SUPFAM" id="SSF51182">
    <property type="entry name" value="RmlC-like cupins"/>
    <property type="match status" value="1"/>
</dbReference>
<reference evidence="2" key="1">
    <citation type="submission" date="2015-07" db="EMBL/GenBank/DDBJ databases">
        <title>Genome sequencing project for genomic taxonomy and phylogenomics of Bacillus-like bacteria.</title>
        <authorList>
            <person name="Liu B."/>
            <person name="Wang J."/>
            <person name="Zhu Y."/>
            <person name="Liu G."/>
            <person name="Chen Q."/>
            <person name="Chen Z."/>
            <person name="Lan J."/>
            <person name="Che J."/>
            <person name="Ge C."/>
            <person name="Shi H."/>
            <person name="Pan Z."/>
            <person name="Liu X."/>
        </authorList>
    </citation>
    <scope>NUCLEOTIDE SEQUENCE [LARGE SCALE GENOMIC DNA]</scope>
    <source>
        <strain evidence="2">FJAT-27997</strain>
    </source>
</reference>
<dbReference type="Pfam" id="PF06249">
    <property type="entry name" value="EutQ"/>
    <property type="match status" value="1"/>
</dbReference>
<keyword evidence="2" id="KW-1185">Reference proteome</keyword>
<dbReference type="PANTHER" id="PTHR36169:SF1">
    <property type="entry name" value="ACETATE KINASE EUTQ"/>
    <property type="match status" value="1"/>
</dbReference>
<dbReference type="AlphaFoldDB" id="A0A0K9GVJ3"/>
<protein>
    <recommendedName>
        <fullName evidence="3">(S)-ureidoglycine aminohydrolase cupin domain-containing protein</fullName>
    </recommendedName>
</protein>
<sequence>MSTETTWLDELTYLNDKPGVKVIKAGTYKKKELNSILGIPNLESQIIDVPVCTDKHGLQMGYFSMQNSEDFEFTYTFLEIKIVFRGKIIVRDEQGNKYIAEEGDVFVFSPTTTVIFDGESDGDAFYTAHRLPEPSFL</sequence>
<gene>
    <name evidence="1" type="ORF">AC625_12845</name>
</gene>
<dbReference type="InterPro" id="IPR011051">
    <property type="entry name" value="RmlC_Cupin_sf"/>
</dbReference>
<dbReference type="RefSeq" id="WP_049681625.1">
    <property type="nucleotide sequence ID" value="NZ_LFZW01000001.1"/>
</dbReference>
<dbReference type="InterPro" id="IPR010424">
    <property type="entry name" value="EutQ"/>
</dbReference>
<dbReference type="STRING" id="1679170.AC625_12845"/>
<dbReference type="PATRIC" id="fig|1679170.3.peg.2932"/>
<dbReference type="OrthoDB" id="6226972at2"/>
<dbReference type="InterPro" id="IPR014710">
    <property type="entry name" value="RmlC-like_jellyroll"/>
</dbReference>
<accession>A0A0K9GVJ3</accession>
<dbReference type="EMBL" id="LFZW01000001">
    <property type="protein sequence ID" value="KMY50277.1"/>
    <property type="molecule type" value="Genomic_DNA"/>
</dbReference>
<proteinExistence type="predicted"/>
<name>A0A0K9GVJ3_9BACI</name>
<evidence type="ECO:0008006" key="3">
    <source>
        <dbReference type="Google" id="ProtNLM"/>
    </source>
</evidence>
<dbReference type="Proteomes" id="UP000037146">
    <property type="component" value="Unassembled WGS sequence"/>
</dbReference>
<organism evidence="1 2">
    <name type="scientific">Peribacillus loiseleuriae</name>
    <dbReference type="NCBI Taxonomy" id="1679170"/>
    <lineage>
        <taxon>Bacteria</taxon>
        <taxon>Bacillati</taxon>
        <taxon>Bacillota</taxon>
        <taxon>Bacilli</taxon>
        <taxon>Bacillales</taxon>
        <taxon>Bacillaceae</taxon>
        <taxon>Peribacillus</taxon>
    </lineage>
</organism>
<evidence type="ECO:0000313" key="2">
    <source>
        <dbReference type="Proteomes" id="UP000037146"/>
    </source>
</evidence>
<dbReference type="Gene3D" id="2.60.120.10">
    <property type="entry name" value="Jelly Rolls"/>
    <property type="match status" value="1"/>
</dbReference>
<comment type="caution">
    <text evidence="1">The sequence shown here is derived from an EMBL/GenBank/DDBJ whole genome shotgun (WGS) entry which is preliminary data.</text>
</comment>